<dbReference type="Proteomes" id="UP000198287">
    <property type="component" value="Unassembled WGS sequence"/>
</dbReference>
<keyword evidence="2" id="KW-1185">Reference proteome</keyword>
<sequence>MSPAATNRVEMEVTGLTSAANRSATTMGAFACIPTISAPKATRGVTRMEIRFRTDNLIRVNGVPTVPKRLIDCVRKAITSGWVKGLFNESVEHGAHEFCLVGAPWFGKQSNGVAGRRLLASILLELARQGWQFLQSFDPTRKDNDKDTMFFEFAKPDQEAEIFVVSFNRTSRIRLIEPPNSQVVDAFKTVVTNGWGRGIFGHRTYYGADEITLVGTPWLTSNKSESIAAKQLVAYLIYGMKRIGYKIYASVDITGRMAGNHTRDTVSFLEVYLILWSKTGHLRSCVICSSLPVAKLNQNNDKCDYSGQNLQAFQLFG</sequence>
<dbReference type="STRING" id="158441.A0A226DSQ0"/>
<accession>A0A226DSQ0</accession>
<comment type="caution">
    <text evidence="1">The sequence shown here is derived from an EMBL/GenBank/DDBJ whole genome shotgun (WGS) entry which is preliminary data.</text>
</comment>
<dbReference type="EMBL" id="LNIX01000011">
    <property type="protein sequence ID" value="OXA48515.1"/>
    <property type="molecule type" value="Genomic_DNA"/>
</dbReference>
<name>A0A226DSQ0_FOLCA</name>
<evidence type="ECO:0000313" key="2">
    <source>
        <dbReference type="Proteomes" id="UP000198287"/>
    </source>
</evidence>
<dbReference type="PANTHER" id="PTHR38696:SF1">
    <property type="entry name" value="MEDIATOR OF RNA POLYMERASE II TRANSCRIPTION SUBUNIT 13"/>
    <property type="match status" value="1"/>
</dbReference>
<gene>
    <name evidence="1" type="ORF">Fcan01_16324</name>
</gene>
<protein>
    <submittedName>
        <fullName evidence="1">Uncharacterized protein</fullName>
    </submittedName>
</protein>
<organism evidence="1 2">
    <name type="scientific">Folsomia candida</name>
    <name type="common">Springtail</name>
    <dbReference type="NCBI Taxonomy" id="158441"/>
    <lineage>
        <taxon>Eukaryota</taxon>
        <taxon>Metazoa</taxon>
        <taxon>Ecdysozoa</taxon>
        <taxon>Arthropoda</taxon>
        <taxon>Hexapoda</taxon>
        <taxon>Collembola</taxon>
        <taxon>Entomobryomorpha</taxon>
        <taxon>Isotomoidea</taxon>
        <taxon>Isotomidae</taxon>
        <taxon>Proisotominae</taxon>
        <taxon>Folsomia</taxon>
    </lineage>
</organism>
<dbReference type="OrthoDB" id="57679at2759"/>
<evidence type="ECO:0000313" key="1">
    <source>
        <dbReference type="EMBL" id="OXA48515.1"/>
    </source>
</evidence>
<proteinExistence type="predicted"/>
<reference evidence="1 2" key="1">
    <citation type="submission" date="2015-12" db="EMBL/GenBank/DDBJ databases">
        <title>The genome of Folsomia candida.</title>
        <authorList>
            <person name="Faddeeva A."/>
            <person name="Derks M.F."/>
            <person name="Anvar Y."/>
            <person name="Smit S."/>
            <person name="Van Straalen N."/>
            <person name="Roelofs D."/>
        </authorList>
    </citation>
    <scope>NUCLEOTIDE SEQUENCE [LARGE SCALE GENOMIC DNA]</scope>
    <source>
        <strain evidence="1 2">VU population</strain>
        <tissue evidence="1">Whole body</tissue>
    </source>
</reference>
<dbReference type="PANTHER" id="PTHR38696">
    <property type="entry name" value="MEDIATOR OF RNA POLYMERASE II TRANSCRIPTION SUBUNIT 13"/>
    <property type="match status" value="1"/>
</dbReference>
<dbReference type="AlphaFoldDB" id="A0A226DSQ0"/>